<sequence length="343" mass="38241">MDEHSYLERLLSIVCSVFDAYSVVLYMHDKRSGTYRVAAHFSLGDHVLTESIAEPGKGFVGWIVRNRQPLLVNNVDKKKGKLGYYPQDVEATIKAFMGCPLKRGEGVICLDSKRTFCFSEKDQKILHLFADFLLDLHERFELARASQSQFQYYHCLQLIHGMRTTIKRWPDFLGKFLALMSDAAGFEHSFLAARDPNGERYYIEGAHVPLMTAKDAEMHLDMSVGLVGFVFRNGQPVISGEGEGACNLTPLFGKAAKTQPMKSVLLMPLVFQKQVRGVLGLSSPSALPIGDDLKTFCTMASEQLALFLENLYLRSKLQESEAFARHLQDTYNNSPGSAPAGGA</sequence>
<keyword evidence="5" id="KW-1185">Reference proteome</keyword>
<name>A0A6P1ZLT8_9BACT</name>
<accession>A0A6P1ZLT8</accession>
<reference evidence="2 5" key="2">
    <citation type="submission" date="2019-04" db="EMBL/GenBank/DDBJ databases">
        <title>Isolation and culture of sulfate reducing bacteria from the cold seep of the South China Sea.</title>
        <authorList>
            <person name="Sun C."/>
            <person name="Liu R."/>
        </authorList>
    </citation>
    <scope>NUCLEOTIDE SEQUENCE [LARGE SCALE GENOMIC DNA]</scope>
    <source>
        <strain evidence="2 5">CS1</strain>
    </source>
</reference>
<evidence type="ECO:0000313" key="5">
    <source>
        <dbReference type="Proteomes" id="UP000503251"/>
    </source>
</evidence>
<dbReference type="Proteomes" id="UP000503251">
    <property type="component" value="Chromosome"/>
</dbReference>
<evidence type="ECO:0000313" key="2">
    <source>
        <dbReference type="EMBL" id="QJT08120.1"/>
    </source>
</evidence>
<feature type="domain" description="GAF" evidence="1">
    <location>
        <begin position="168"/>
        <end position="318"/>
    </location>
</feature>
<organism evidence="3 4">
    <name type="scientific">Oceanidesulfovibrio marinus</name>
    <dbReference type="NCBI Taxonomy" id="370038"/>
    <lineage>
        <taxon>Bacteria</taxon>
        <taxon>Pseudomonadati</taxon>
        <taxon>Thermodesulfobacteriota</taxon>
        <taxon>Desulfovibrionia</taxon>
        <taxon>Desulfovibrionales</taxon>
        <taxon>Desulfovibrionaceae</taxon>
        <taxon>Oceanidesulfovibrio</taxon>
    </lineage>
</organism>
<dbReference type="EMBL" id="CP039543">
    <property type="protein sequence ID" value="QJT08120.1"/>
    <property type="molecule type" value="Genomic_DNA"/>
</dbReference>
<dbReference type="EMBL" id="QMIF01000003">
    <property type="protein sequence ID" value="TVM35018.1"/>
    <property type="molecule type" value="Genomic_DNA"/>
</dbReference>
<protein>
    <submittedName>
        <fullName evidence="3">GAF domain-containing protein</fullName>
    </submittedName>
</protein>
<evidence type="ECO:0000259" key="1">
    <source>
        <dbReference type="SMART" id="SM00065"/>
    </source>
</evidence>
<dbReference type="SUPFAM" id="SSF55781">
    <property type="entry name" value="GAF domain-like"/>
    <property type="match status" value="2"/>
</dbReference>
<dbReference type="InterPro" id="IPR003018">
    <property type="entry name" value="GAF"/>
</dbReference>
<evidence type="ECO:0000313" key="4">
    <source>
        <dbReference type="Proteomes" id="UP000434052"/>
    </source>
</evidence>
<dbReference type="RefSeq" id="WP_144234570.1">
    <property type="nucleotide sequence ID" value="NZ_CP039543.1"/>
</dbReference>
<dbReference type="Pfam" id="PF13185">
    <property type="entry name" value="GAF_2"/>
    <property type="match status" value="2"/>
</dbReference>
<dbReference type="Proteomes" id="UP000434052">
    <property type="component" value="Unassembled WGS sequence"/>
</dbReference>
<dbReference type="SMART" id="SM00065">
    <property type="entry name" value="GAF"/>
    <property type="match status" value="2"/>
</dbReference>
<dbReference type="Gene3D" id="3.30.450.40">
    <property type="match status" value="2"/>
</dbReference>
<dbReference type="AlphaFoldDB" id="A0A6P1ZLT8"/>
<feature type="domain" description="GAF" evidence="1">
    <location>
        <begin position="2"/>
        <end position="144"/>
    </location>
</feature>
<dbReference type="OrthoDB" id="5496147at2"/>
<reference evidence="3 4" key="1">
    <citation type="submission" date="2018-06" db="EMBL/GenBank/DDBJ databases">
        <title>Complete genome of Desulfovibrio marinus P48SEP.</title>
        <authorList>
            <person name="Crispim J.S."/>
            <person name="Vidigal P.M.P."/>
            <person name="Silva L.C.F."/>
            <person name="Araujo L.C."/>
            <person name="Laguardia C.N."/>
            <person name="Dias R.S."/>
            <person name="Sousa M.P."/>
            <person name="Paula S.O."/>
            <person name="Silva C."/>
        </authorList>
    </citation>
    <scope>NUCLEOTIDE SEQUENCE [LARGE SCALE GENOMIC DNA]</scope>
    <source>
        <strain evidence="3 4">P48SEP</strain>
    </source>
</reference>
<dbReference type="InterPro" id="IPR029016">
    <property type="entry name" value="GAF-like_dom_sf"/>
</dbReference>
<proteinExistence type="predicted"/>
<gene>
    <name evidence="3" type="ORF">DQK91_06340</name>
    <name evidence="2" type="ORF">E8L03_03920</name>
</gene>
<evidence type="ECO:0000313" key="3">
    <source>
        <dbReference type="EMBL" id="TVM35018.1"/>
    </source>
</evidence>